<dbReference type="AlphaFoldDB" id="A0A142JSL3"/>
<dbReference type="InterPro" id="IPR052155">
    <property type="entry name" value="Biofilm_reg_signaling"/>
</dbReference>
<dbReference type="EMBL" id="CP014845">
    <property type="protein sequence ID" value="AMR81075.1"/>
    <property type="molecule type" value="Genomic_DNA"/>
</dbReference>
<dbReference type="NCBIfam" id="TIGR00229">
    <property type="entry name" value="sensory_box"/>
    <property type="match status" value="1"/>
</dbReference>
<dbReference type="KEGG" id="cnan:A2G96_25025"/>
<dbReference type="Gene3D" id="3.30.450.20">
    <property type="entry name" value="PAS domain"/>
    <property type="match status" value="1"/>
</dbReference>
<protein>
    <submittedName>
        <fullName evidence="3">Histidine kinase</fullName>
    </submittedName>
</protein>
<dbReference type="InterPro" id="IPR013767">
    <property type="entry name" value="PAS_fold"/>
</dbReference>
<evidence type="ECO:0000313" key="3">
    <source>
        <dbReference type="EMBL" id="AMR81075.1"/>
    </source>
</evidence>
<evidence type="ECO:0000259" key="1">
    <source>
        <dbReference type="PROSITE" id="PS50112"/>
    </source>
</evidence>
<organism evidence="3 4">
    <name type="scientific">Cupriavidus nantongensis</name>
    <dbReference type="NCBI Taxonomy" id="1796606"/>
    <lineage>
        <taxon>Bacteria</taxon>
        <taxon>Pseudomonadati</taxon>
        <taxon>Pseudomonadota</taxon>
        <taxon>Betaproteobacteria</taxon>
        <taxon>Burkholderiales</taxon>
        <taxon>Burkholderiaceae</taxon>
        <taxon>Cupriavidus</taxon>
    </lineage>
</organism>
<gene>
    <name evidence="3" type="ORF">A2G96_25025</name>
</gene>
<dbReference type="Proteomes" id="UP000075238">
    <property type="component" value="Chromosome 2"/>
</dbReference>
<dbReference type="SMART" id="SM00091">
    <property type="entry name" value="PAS"/>
    <property type="match status" value="1"/>
</dbReference>
<dbReference type="CDD" id="cd00130">
    <property type="entry name" value="PAS"/>
    <property type="match status" value="1"/>
</dbReference>
<sequence length="145" mass="15919">MTEQIDYAQLVSAIGDAIIISDAKGAITLWNPAAERMFGFTQAEAMGQSLDLIIPERLRGRHWEGYDKTMATGITRYGHDLLKVPAVDKDGKAMSIAFTVALLKDAAGAITGIVAVIRDETARFQEERALKKRLVELESQVKEQA</sequence>
<accession>A0A142JSL3</accession>
<evidence type="ECO:0000313" key="4">
    <source>
        <dbReference type="Proteomes" id="UP000075238"/>
    </source>
</evidence>
<dbReference type="GO" id="GO:0016301">
    <property type="term" value="F:kinase activity"/>
    <property type="evidence" value="ECO:0007669"/>
    <property type="project" value="UniProtKB-KW"/>
</dbReference>
<dbReference type="RefSeq" id="WP_062802891.1">
    <property type="nucleotide sequence ID" value="NZ_CP014845.1"/>
</dbReference>
<feature type="domain" description="PAS" evidence="1">
    <location>
        <begin position="3"/>
        <end position="56"/>
    </location>
</feature>
<evidence type="ECO:0000259" key="2">
    <source>
        <dbReference type="PROSITE" id="PS50113"/>
    </source>
</evidence>
<feature type="domain" description="PAC" evidence="2">
    <location>
        <begin position="80"/>
        <end position="132"/>
    </location>
</feature>
<dbReference type="PANTHER" id="PTHR44757:SF2">
    <property type="entry name" value="BIOFILM ARCHITECTURE MAINTENANCE PROTEIN MBAA"/>
    <property type="match status" value="1"/>
</dbReference>
<keyword evidence="4" id="KW-1185">Reference proteome</keyword>
<keyword evidence="3" id="KW-0808">Transferase</keyword>
<reference evidence="3 4" key="1">
    <citation type="submission" date="2016-03" db="EMBL/GenBank/DDBJ databases">
        <title>Complete genome sequence of a novel chlorpyrifos degrading bacterium, Cupriavidus nantongensis sp. X1.</title>
        <authorList>
            <person name="Fang L."/>
        </authorList>
    </citation>
    <scope>NUCLEOTIDE SEQUENCE [LARGE SCALE GENOMIC DNA]</scope>
    <source>
        <strain evidence="3 4">X1</strain>
    </source>
</reference>
<proteinExistence type="predicted"/>
<dbReference type="SUPFAM" id="SSF55785">
    <property type="entry name" value="PYP-like sensor domain (PAS domain)"/>
    <property type="match status" value="1"/>
</dbReference>
<dbReference type="InterPro" id="IPR035965">
    <property type="entry name" value="PAS-like_dom_sf"/>
</dbReference>
<name>A0A142JSL3_9BURK</name>
<dbReference type="InterPro" id="IPR000014">
    <property type="entry name" value="PAS"/>
</dbReference>
<dbReference type="PROSITE" id="PS50113">
    <property type="entry name" value="PAC"/>
    <property type="match status" value="1"/>
</dbReference>
<dbReference type="GO" id="GO:0006355">
    <property type="term" value="P:regulation of DNA-templated transcription"/>
    <property type="evidence" value="ECO:0007669"/>
    <property type="project" value="InterPro"/>
</dbReference>
<dbReference type="Pfam" id="PF00989">
    <property type="entry name" value="PAS"/>
    <property type="match status" value="1"/>
</dbReference>
<dbReference type="OrthoDB" id="3687827at2"/>
<keyword evidence="3" id="KW-0418">Kinase</keyword>
<dbReference type="PANTHER" id="PTHR44757">
    <property type="entry name" value="DIGUANYLATE CYCLASE DGCP"/>
    <property type="match status" value="1"/>
</dbReference>
<dbReference type="STRING" id="1796606.A2G96_25025"/>
<dbReference type="InterPro" id="IPR000700">
    <property type="entry name" value="PAS-assoc_C"/>
</dbReference>
<dbReference type="PROSITE" id="PS50112">
    <property type="entry name" value="PAS"/>
    <property type="match status" value="1"/>
</dbReference>